<dbReference type="InterPro" id="IPR020471">
    <property type="entry name" value="AKR"/>
</dbReference>
<dbReference type="InterPro" id="IPR050523">
    <property type="entry name" value="AKR_Detox_Biosynth"/>
</dbReference>
<dbReference type="CDD" id="cd19079">
    <property type="entry name" value="AKR_EcYajO-like"/>
    <property type="match status" value="1"/>
</dbReference>
<dbReference type="PRINTS" id="PR00069">
    <property type="entry name" value="ALDKETRDTASE"/>
</dbReference>
<dbReference type="PANTHER" id="PTHR43364">
    <property type="entry name" value="NADH-SPECIFIC METHYLGLYOXAL REDUCTASE-RELATED"/>
    <property type="match status" value="1"/>
</dbReference>
<keyword evidence="4" id="KW-1185">Reference proteome</keyword>
<reference evidence="4" key="1">
    <citation type="journal article" date="2019" name="Int. J. Syst. Evol. Microbiol.">
        <title>The Global Catalogue of Microorganisms (GCM) 10K type strain sequencing project: providing services to taxonomists for standard genome sequencing and annotation.</title>
        <authorList>
            <consortium name="The Broad Institute Genomics Platform"/>
            <consortium name="The Broad Institute Genome Sequencing Center for Infectious Disease"/>
            <person name="Wu L."/>
            <person name="Ma J."/>
        </authorList>
    </citation>
    <scope>NUCLEOTIDE SEQUENCE [LARGE SCALE GENOMIC DNA]</scope>
    <source>
        <strain evidence="4">JCM 16578</strain>
    </source>
</reference>
<sequence>MAALRMGRHHVVGGCGATVRGRPNSWFPGAPPRPEGKQEYMQYVKLGATGLDVSRICLGCMSFGIPDRGTHRWSLDEEASRPLIRRALDAGINFFDTANVYSDGTSEEIVGRVLAEHARRDEIVLATKVHGRMRPGPNGGGLSRKAIMTEIDHSLRRLGTDYVDLYQIHRFDPVTPIEETMEALHEVVKAGKARYIGASSMYAWQFSKAQYTARLNGWTRFVSMQNHYNLLYREEEREMLPLCADQAVGTLPWSPLARGRLTRDWDETTERSRTDEFGKGLYQEGDRAVVEAVSAVAAQRGVPRAQVALAWLLRQNTVAAPIVGVTKPQHIDDAVAALDVDLTDKDVQSLEESYRPHPVRGH</sequence>
<dbReference type="SUPFAM" id="SSF51430">
    <property type="entry name" value="NAD(P)-linked oxidoreductase"/>
    <property type="match status" value="1"/>
</dbReference>
<accession>A0ABP7K1D4</accession>
<proteinExistence type="predicted"/>
<evidence type="ECO:0000313" key="3">
    <source>
        <dbReference type="EMBL" id="GAA3861279.1"/>
    </source>
</evidence>
<dbReference type="Gene3D" id="3.20.20.100">
    <property type="entry name" value="NADP-dependent oxidoreductase domain"/>
    <property type="match status" value="1"/>
</dbReference>
<dbReference type="Pfam" id="PF00248">
    <property type="entry name" value="Aldo_ket_red"/>
    <property type="match status" value="1"/>
</dbReference>
<evidence type="ECO:0000313" key="4">
    <source>
        <dbReference type="Proteomes" id="UP001501563"/>
    </source>
</evidence>
<dbReference type="InterPro" id="IPR036812">
    <property type="entry name" value="NAD(P)_OxRdtase_dom_sf"/>
</dbReference>
<keyword evidence="1" id="KW-0560">Oxidoreductase</keyword>
<dbReference type="EMBL" id="BAAAZA010000006">
    <property type="protein sequence ID" value="GAA3861279.1"/>
    <property type="molecule type" value="Genomic_DNA"/>
</dbReference>
<dbReference type="PANTHER" id="PTHR43364:SF4">
    <property type="entry name" value="NAD(P)-LINKED OXIDOREDUCTASE SUPERFAMILY PROTEIN"/>
    <property type="match status" value="1"/>
</dbReference>
<dbReference type="InterPro" id="IPR023210">
    <property type="entry name" value="NADP_OxRdtase_dom"/>
</dbReference>
<organism evidence="3 4">
    <name type="scientific">Streptomyces lannensis</name>
    <dbReference type="NCBI Taxonomy" id="766498"/>
    <lineage>
        <taxon>Bacteria</taxon>
        <taxon>Bacillati</taxon>
        <taxon>Actinomycetota</taxon>
        <taxon>Actinomycetes</taxon>
        <taxon>Kitasatosporales</taxon>
        <taxon>Streptomycetaceae</taxon>
        <taxon>Streptomyces</taxon>
    </lineage>
</organism>
<gene>
    <name evidence="3" type="ORF">GCM10022207_26280</name>
</gene>
<comment type="caution">
    <text evidence="3">The sequence shown here is derived from an EMBL/GenBank/DDBJ whole genome shotgun (WGS) entry which is preliminary data.</text>
</comment>
<dbReference type="Proteomes" id="UP001501563">
    <property type="component" value="Unassembled WGS sequence"/>
</dbReference>
<feature type="domain" description="NADP-dependent oxidoreductase" evidence="2">
    <location>
        <begin position="55"/>
        <end position="354"/>
    </location>
</feature>
<protein>
    <submittedName>
        <fullName evidence="3">Aldo/keto reductase</fullName>
    </submittedName>
</protein>
<evidence type="ECO:0000256" key="1">
    <source>
        <dbReference type="ARBA" id="ARBA00023002"/>
    </source>
</evidence>
<evidence type="ECO:0000259" key="2">
    <source>
        <dbReference type="Pfam" id="PF00248"/>
    </source>
</evidence>
<name>A0ABP7K1D4_9ACTN</name>